<evidence type="ECO:0000313" key="2">
    <source>
        <dbReference type="EMBL" id="QDC61767.1"/>
    </source>
</evidence>
<dbReference type="InterPro" id="IPR010239">
    <property type="entry name" value="CHP02001"/>
</dbReference>
<organism evidence="2 3">
    <name type="scientific">Candidatus Methylopumilus universalis</name>
    <dbReference type="NCBI Taxonomy" id="2588536"/>
    <lineage>
        <taxon>Bacteria</taxon>
        <taxon>Pseudomonadati</taxon>
        <taxon>Pseudomonadota</taxon>
        <taxon>Betaproteobacteria</taxon>
        <taxon>Nitrosomonadales</taxon>
        <taxon>Methylophilaceae</taxon>
        <taxon>Candidatus Methylopumilus</taxon>
    </lineage>
</organism>
<evidence type="ECO:0000313" key="3">
    <source>
        <dbReference type="Proteomes" id="UP000312702"/>
    </source>
</evidence>
<dbReference type="NCBIfam" id="TIGR02001">
    <property type="entry name" value="gcw_chp"/>
    <property type="match status" value="1"/>
</dbReference>
<accession>A0ABX5VWF3</accession>
<sequence length="279" mass="29955">MRKSLITTAVLGALAAPSFVFAADAAPASDFTTSGAAGLFSQYIFRGLTQTDRKPAVQANFDINHSSGLYLGIWSSNVSWPRDSYGGSPVYSRGGSQEIDIYAGFKKDDIAKSGFGIDFGALQYYYPGTENPANSGGNPKLNTTELYGAINYHWVQAKISGVVSKDAWGFGKYGNGSGNDADGTYYAELNANVPIGEYMGGLKGLTGIFHIARQDFKGAANEAASYNDWRLGLQNAFDNGIVVGAYYTDTNIKNTNTLWLYNDKNIGDSTGTAFIQKTF</sequence>
<keyword evidence="3" id="KW-1185">Reference proteome</keyword>
<dbReference type="Proteomes" id="UP000312702">
    <property type="component" value="Chromosome"/>
</dbReference>
<dbReference type="Pfam" id="PF09694">
    <property type="entry name" value="Gcw_chp"/>
    <property type="match status" value="1"/>
</dbReference>
<dbReference type="RefSeq" id="WP_139884857.1">
    <property type="nucleotide sequence ID" value="NZ_CP040973.1"/>
</dbReference>
<gene>
    <name evidence="2" type="ORF">FIT74_06455</name>
</gene>
<dbReference type="EMBL" id="CP040973">
    <property type="protein sequence ID" value="QDC61767.1"/>
    <property type="molecule type" value="Genomic_DNA"/>
</dbReference>
<protein>
    <recommendedName>
        <fullName evidence="4">Porin</fullName>
    </recommendedName>
</protein>
<feature type="signal peptide" evidence="1">
    <location>
        <begin position="1"/>
        <end position="22"/>
    </location>
</feature>
<evidence type="ECO:0008006" key="4">
    <source>
        <dbReference type="Google" id="ProtNLM"/>
    </source>
</evidence>
<keyword evidence="1" id="KW-0732">Signal</keyword>
<proteinExistence type="predicted"/>
<reference evidence="2 3" key="1">
    <citation type="journal article" date="2019" name="ISME J.">
        <title>Evolution in action: habitat transition from sediment to the pelagial leads to genome streamlining in Methylophilaceae.</title>
        <authorList>
            <person name="Salcher M."/>
            <person name="Schaefle D."/>
            <person name="Kaspar M."/>
            <person name="Neuenschwander S.M."/>
            <person name="Ghai R."/>
        </authorList>
    </citation>
    <scope>NUCLEOTIDE SEQUENCE [LARGE SCALE GENOMIC DNA]</scope>
    <source>
        <strain evidence="2 3">MMS-VI-25</strain>
    </source>
</reference>
<feature type="chain" id="PRO_5045343774" description="Porin" evidence="1">
    <location>
        <begin position="23"/>
        <end position="279"/>
    </location>
</feature>
<name>A0ABX5VWF3_9PROT</name>
<evidence type="ECO:0000256" key="1">
    <source>
        <dbReference type="SAM" id="SignalP"/>
    </source>
</evidence>